<feature type="compositionally biased region" description="Basic and acidic residues" evidence="1">
    <location>
        <begin position="91"/>
        <end position="106"/>
    </location>
</feature>
<dbReference type="EnsemblMetazoa" id="Aqu2.1.00950_001">
    <property type="protein sequence ID" value="Aqu2.1.00950_001"/>
    <property type="gene ID" value="Aqu2.1.00950"/>
</dbReference>
<sequence>MKVEYLRLLSLSSNTDSAANKVRRGMCFEIDDCKFHLKAMTRPDYQPLVDNKKIIEKLQERITLMNMELMTEREHNEKIVKDIKDLTSVKDKETKDEVSKDEETSNKENSLNGEIKDQICSFILYCNHPVSEKFMELALEVHENELLPSVLDKAYELMKLAPYIPIERCRLVKYNYDDDLMEQSFDLNEFQHQTIGQIVGGKLVKKMKLLINTMME</sequence>
<proteinExistence type="predicted"/>
<accession>A0A1X7SFU7</accession>
<dbReference type="AlphaFoldDB" id="A0A1X7SFU7"/>
<dbReference type="InParanoid" id="A0A1X7SFU7"/>
<feature type="region of interest" description="Disordered" evidence="1">
    <location>
        <begin position="91"/>
        <end position="110"/>
    </location>
</feature>
<evidence type="ECO:0000256" key="1">
    <source>
        <dbReference type="SAM" id="MobiDB-lite"/>
    </source>
</evidence>
<name>A0A1X7SFU7_AMPQE</name>
<evidence type="ECO:0000313" key="2">
    <source>
        <dbReference type="EnsemblMetazoa" id="Aqu2.1.00950_001"/>
    </source>
</evidence>
<protein>
    <submittedName>
        <fullName evidence="2">Uncharacterized protein</fullName>
    </submittedName>
</protein>
<organism evidence="2">
    <name type="scientific">Amphimedon queenslandica</name>
    <name type="common">Sponge</name>
    <dbReference type="NCBI Taxonomy" id="400682"/>
    <lineage>
        <taxon>Eukaryota</taxon>
        <taxon>Metazoa</taxon>
        <taxon>Porifera</taxon>
        <taxon>Demospongiae</taxon>
        <taxon>Heteroscleromorpha</taxon>
        <taxon>Haplosclerida</taxon>
        <taxon>Niphatidae</taxon>
        <taxon>Amphimedon</taxon>
    </lineage>
</organism>
<dbReference type="OrthoDB" id="289038at2759"/>
<reference evidence="2" key="1">
    <citation type="submission" date="2017-05" db="UniProtKB">
        <authorList>
            <consortium name="EnsemblMetazoa"/>
        </authorList>
    </citation>
    <scope>IDENTIFICATION</scope>
</reference>